<organism evidence="7 8">
    <name type="scientific">Caballeronia cordobensis</name>
    <name type="common">Burkholderia cordobensis</name>
    <dbReference type="NCBI Taxonomy" id="1353886"/>
    <lineage>
        <taxon>Bacteria</taxon>
        <taxon>Pseudomonadati</taxon>
        <taxon>Pseudomonadota</taxon>
        <taxon>Betaproteobacteria</taxon>
        <taxon>Burkholderiales</taxon>
        <taxon>Burkholderiaceae</taxon>
        <taxon>Caballeronia</taxon>
    </lineage>
</organism>
<proteinExistence type="predicted"/>
<evidence type="ECO:0000256" key="1">
    <source>
        <dbReference type="ARBA" id="ARBA00004236"/>
    </source>
</evidence>
<sequence>MIRFLRLLKFLLPVALLLSAVSARADDKSLTIGVNNWAENIAVANMWKILLGEKGYQVRLQNADKALLYNSVAQGKIDVTFEVWLPSGDKPAFDKVKDSVVRIGPWFKEANLGLVVPDYVAIDSIDQLNANKNLFAPSGRPKIVGIDSGSSLMQLTEKAKTAYGLDYDVQSSSESAMVLSLERAIQRKEPIVVTLWKPHWIWSKYKLKYLRDPKAAYGATDSIYGIETQAFKQKHPDVERWLQQWKMDDDSLGSLMSEIIKQGVSTPEKGAKAWVDANRPLVQQWMR</sequence>
<comment type="subcellular location">
    <subcellularLocation>
        <location evidence="1">Cell membrane</location>
    </subcellularLocation>
</comment>
<evidence type="ECO:0000256" key="2">
    <source>
        <dbReference type="ARBA" id="ARBA00022448"/>
    </source>
</evidence>
<gene>
    <name evidence="7" type="ORF">AWB70_01812</name>
</gene>
<keyword evidence="4" id="KW-0472">Membrane</keyword>
<dbReference type="Proteomes" id="UP000054740">
    <property type="component" value="Unassembled WGS sequence"/>
</dbReference>
<reference evidence="8" key="1">
    <citation type="submission" date="2016-01" db="EMBL/GenBank/DDBJ databases">
        <authorList>
            <person name="Peeters C."/>
        </authorList>
    </citation>
    <scope>NUCLEOTIDE SEQUENCE [LARGE SCALE GENOMIC DNA]</scope>
</reference>
<evidence type="ECO:0000259" key="6">
    <source>
        <dbReference type="Pfam" id="PF04069"/>
    </source>
</evidence>
<evidence type="ECO:0000256" key="5">
    <source>
        <dbReference type="SAM" id="SignalP"/>
    </source>
</evidence>
<dbReference type="InterPro" id="IPR007210">
    <property type="entry name" value="ABC_Gly_betaine_transp_sub-bd"/>
</dbReference>
<name>A0A158GCP3_CABCO</name>
<dbReference type="PANTHER" id="PTHR47737">
    <property type="entry name" value="GLYCINE BETAINE/PROLINE BETAINE TRANSPORT SYSTEM PERMEASE PROTEIN PROW"/>
    <property type="match status" value="1"/>
</dbReference>
<dbReference type="EMBL" id="FCNY02000004">
    <property type="protein sequence ID" value="SAL29898.1"/>
    <property type="molecule type" value="Genomic_DNA"/>
</dbReference>
<dbReference type="CDD" id="cd13639">
    <property type="entry name" value="PBP2_OpuAC_like"/>
    <property type="match status" value="1"/>
</dbReference>
<dbReference type="GO" id="GO:0015871">
    <property type="term" value="P:choline transport"/>
    <property type="evidence" value="ECO:0007669"/>
    <property type="project" value="TreeGrafter"/>
</dbReference>
<evidence type="ECO:0000256" key="4">
    <source>
        <dbReference type="ARBA" id="ARBA00023136"/>
    </source>
</evidence>
<keyword evidence="5" id="KW-0732">Signal</keyword>
<dbReference type="Pfam" id="PF04069">
    <property type="entry name" value="OpuAC"/>
    <property type="match status" value="1"/>
</dbReference>
<dbReference type="AlphaFoldDB" id="A0A158GCP3"/>
<dbReference type="Gene3D" id="3.40.190.100">
    <property type="entry name" value="Glycine betaine-binding periplasmic protein, domain 2"/>
    <property type="match status" value="1"/>
</dbReference>
<feature type="chain" id="PRO_5011111667" evidence="5">
    <location>
        <begin position="26"/>
        <end position="287"/>
    </location>
</feature>
<feature type="signal peptide" evidence="5">
    <location>
        <begin position="1"/>
        <end position="25"/>
    </location>
</feature>
<dbReference type="SUPFAM" id="SSF53850">
    <property type="entry name" value="Periplasmic binding protein-like II"/>
    <property type="match status" value="1"/>
</dbReference>
<dbReference type="GO" id="GO:0043190">
    <property type="term" value="C:ATP-binding cassette (ABC) transporter complex"/>
    <property type="evidence" value="ECO:0007669"/>
    <property type="project" value="InterPro"/>
</dbReference>
<keyword evidence="8" id="KW-1185">Reference proteome</keyword>
<evidence type="ECO:0000313" key="8">
    <source>
        <dbReference type="Proteomes" id="UP000054740"/>
    </source>
</evidence>
<accession>A0A158GCP3</accession>
<evidence type="ECO:0000256" key="3">
    <source>
        <dbReference type="ARBA" id="ARBA00022475"/>
    </source>
</evidence>
<dbReference type="PANTHER" id="PTHR47737:SF1">
    <property type="entry name" value="GLYCINE BETAINE_PROLINE BETAINE TRANSPORT SYSTEM PERMEASE PROTEIN PROW"/>
    <property type="match status" value="1"/>
</dbReference>
<dbReference type="GO" id="GO:0005275">
    <property type="term" value="F:amine transmembrane transporter activity"/>
    <property type="evidence" value="ECO:0007669"/>
    <property type="project" value="TreeGrafter"/>
</dbReference>
<evidence type="ECO:0000313" key="7">
    <source>
        <dbReference type="EMBL" id="SAL29898.1"/>
    </source>
</evidence>
<dbReference type="GO" id="GO:0031460">
    <property type="term" value="P:glycine betaine transport"/>
    <property type="evidence" value="ECO:0007669"/>
    <property type="project" value="TreeGrafter"/>
</dbReference>
<feature type="domain" description="ABC-type glycine betaine transport system substrate-binding" evidence="6">
    <location>
        <begin position="28"/>
        <end position="276"/>
    </location>
</feature>
<dbReference type="RefSeq" id="WP_053572154.1">
    <property type="nucleotide sequence ID" value="NZ_FCNY02000004.1"/>
</dbReference>
<keyword evidence="3" id="KW-1003">Cell membrane</keyword>
<dbReference type="Gene3D" id="3.40.190.10">
    <property type="entry name" value="Periplasmic binding protein-like II"/>
    <property type="match status" value="1"/>
</dbReference>
<protein>
    <submittedName>
        <fullName evidence="7">Substrate-binding region of ABC-type glycine betaine transport system</fullName>
    </submittedName>
</protein>
<dbReference type="GO" id="GO:0015226">
    <property type="term" value="F:carnitine transmembrane transporter activity"/>
    <property type="evidence" value="ECO:0007669"/>
    <property type="project" value="TreeGrafter"/>
</dbReference>
<keyword evidence="2" id="KW-0813">Transport</keyword>